<keyword evidence="2" id="KW-1185">Reference proteome</keyword>
<proteinExistence type="predicted"/>
<name>A0A1M6JYG1_9FIRM</name>
<reference evidence="2" key="1">
    <citation type="submission" date="2016-11" db="EMBL/GenBank/DDBJ databases">
        <authorList>
            <person name="Varghese N."/>
            <person name="Submissions S."/>
        </authorList>
    </citation>
    <scope>NUCLEOTIDE SEQUENCE [LARGE SCALE GENOMIC DNA]</scope>
    <source>
        <strain evidence="2">DSM 16057</strain>
    </source>
</reference>
<protein>
    <submittedName>
        <fullName evidence="1">Uncharacterized protein</fullName>
    </submittedName>
</protein>
<dbReference type="Proteomes" id="UP000184529">
    <property type="component" value="Unassembled WGS sequence"/>
</dbReference>
<accession>A0A1M6JYG1</accession>
<dbReference type="EMBL" id="FQZM01000038">
    <property type="protein sequence ID" value="SHJ51698.1"/>
    <property type="molecule type" value="Genomic_DNA"/>
</dbReference>
<gene>
    <name evidence="1" type="ORF">SAMN02745219_02738</name>
</gene>
<evidence type="ECO:0000313" key="1">
    <source>
        <dbReference type="EMBL" id="SHJ51698.1"/>
    </source>
</evidence>
<sequence length="66" mass="7099">MPADKQSGRPITICTGARAKLGHNWLKIAPVTGLLFKFYGIDQLEVPGAVGNNVVGRLTSCVYLNQ</sequence>
<dbReference type="AlphaFoldDB" id="A0A1M6JYG1"/>
<evidence type="ECO:0000313" key="2">
    <source>
        <dbReference type="Proteomes" id="UP000184529"/>
    </source>
</evidence>
<organism evidence="1 2">
    <name type="scientific">Desulfofundulus thermosubterraneus DSM 16057</name>
    <dbReference type="NCBI Taxonomy" id="1121432"/>
    <lineage>
        <taxon>Bacteria</taxon>
        <taxon>Bacillati</taxon>
        <taxon>Bacillota</taxon>
        <taxon>Clostridia</taxon>
        <taxon>Eubacteriales</taxon>
        <taxon>Peptococcaceae</taxon>
        <taxon>Desulfofundulus</taxon>
    </lineage>
</organism>